<dbReference type="InterPro" id="IPR050271">
    <property type="entry name" value="UDP-glycosyltransferase"/>
</dbReference>
<gene>
    <name evidence="7" type="ORF">NQ314_018644</name>
</gene>
<keyword evidence="8" id="KW-1185">Reference proteome</keyword>
<dbReference type="EMBL" id="JANEYF010005267">
    <property type="protein sequence ID" value="KAJ8928786.1"/>
    <property type="molecule type" value="Genomic_DNA"/>
</dbReference>
<comment type="subcellular location">
    <subcellularLocation>
        <location evidence="5">Membrane</location>
        <topology evidence="5">Single-pass membrane protein</topology>
    </subcellularLocation>
</comment>
<dbReference type="AlphaFoldDB" id="A0AAV8WQQ3"/>
<name>A0AAV8WQQ3_9CUCU</name>
<comment type="caution">
    <text evidence="7">The sequence shown here is derived from an EMBL/GenBank/DDBJ whole genome shotgun (WGS) entry which is preliminary data.</text>
</comment>
<dbReference type="EC" id="2.4.1.17" evidence="5"/>
<dbReference type="Pfam" id="PF00201">
    <property type="entry name" value="UDPGT"/>
    <property type="match status" value="1"/>
</dbReference>
<keyword evidence="3 4" id="KW-0808">Transferase</keyword>
<comment type="similarity">
    <text evidence="1 4">Belongs to the UDP-glycosyltransferase family.</text>
</comment>
<dbReference type="GO" id="GO:0005085">
    <property type="term" value="F:guanyl-nucleotide exchange factor activity"/>
    <property type="evidence" value="ECO:0007669"/>
    <property type="project" value="InterPro"/>
</dbReference>
<dbReference type="Proteomes" id="UP001162156">
    <property type="component" value="Unassembled WGS sequence"/>
</dbReference>
<protein>
    <recommendedName>
        <fullName evidence="5">UDP-glucuronosyltransferase</fullName>
        <ecNumber evidence="5">2.4.1.17</ecNumber>
    </recommendedName>
</protein>
<dbReference type="FunFam" id="3.40.50.2000:FF:000050">
    <property type="entry name" value="UDP-glucuronosyltransferase"/>
    <property type="match status" value="1"/>
</dbReference>
<accession>A0AAV8WQQ3</accession>
<dbReference type="InterPro" id="IPR002213">
    <property type="entry name" value="UDP_glucos_trans"/>
</dbReference>
<dbReference type="SUPFAM" id="SSF53756">
    <property type="entry name" value="UDP-Glycosyltransferase/glycogen phosphorylase"/>
    <property type="match status" value="1"/>
</dbReference>
<dbReference type="CDD" id="cd03784">
    <property type="entry name" value="GT1_Gtf-like"/>
    <property type="match status" value="1"/>
</dbReference>
<comment type="catalytic activity">
    <reaction evidence="5">
        <text>glucuronate acceptor + UDP-alpha-D-glucuronate = acceptor beta-D-glucuronoside + UDP + H(+)</text>
        <dbReference type="Rhea" id="RHEA:21032"/>
        <dbReference type="ChEBI" id="CHEBI:15378"/>
        <dbReference type="ChEBI" id="CHEBI:58052"/>
        <dbReference type="ChEBI" id="CHEBI:58223"/>
        <dbReference type="ChEBI" id="CHEBI:132367"/>
        <dbReference type="ChEBI" id="CHEBI:132368"/>
        <dbReference type="EC" id="2.4.1.17"/>
    </reaction>
</comment>
<dbReference type="InterPro" id="IPR035595">
    <property type="entry name" value="UDP_glycos_trans_CS"/>
</dbReference>
<dbReference type="PANTHER" id="PTHR48043:SF159">
    <property type="entry name" value="EG:EG0003.4 PROTEIN-RELATED"/>
    <property type="match status" value="1"/>
</dbReference>
<evidence type="ECO:0000256" key="2">
    <source>
        <dbReference type="ARBA" id="ARBA00022676"/>
    </source>
</evidence>
<dbReference type="PROSITE" id="PS00375">
    <property type="entry name" value="UDPGT"/>
    <property type="match status" value="1"/>
</dbReference>
<evidence type="ECO:0000256" key="3">
    <source>
        <dbReference type="ARBA" id="ARBA00022679"/>
    </source>
</evidence>
<dbReference type="GO" id="GO:0032012">
    <property type="term" value="P:regulation of ARF protein signal transduction"/>
    <property type="evidence" value="ECO:0007669"/>
    <property type="project" value="InterPro"/>
</dbReference>
<organism evidence="7 8">
    <name type="scientific">Rhamnusium bicolor</name>
    <dbReference type="NCBI Taxonomy" id="1586634"/>
    <lineage>
        <taxon>Eukaryota</taxon>
        <taxon>Metazoa</taxon>
        <taxon>Ecdysozoa</taxon>
        <taxon>Arthropoda</taxon>
        <taxon>Hexapoda</taxon>
        <taxon>Insecta</taxon>
        <taxon>Pterygota</taxon>
        <taxon>Neoptera</taxon>
        <taxon>Endopterygota</taxon>
        <taxon>Coleoptera</taxon>
        <taxon>Polyphaga</taxon>
        <taxon>Cucujiformia</taxon>
        <taxon>Chrysomeloidea</taxon>
        <taxon>Cerambycidae</taxon>
        <taxon>Lepturinae</taxon>
        <taxon>Rhagiini</taxon>
        <taxon>Rhamnusium</taxon>
    </lineage>
</organism>
<proteinExistence type="inferred from homology"/>
<dbReference type="GO" id="GO:0015020">
    <property type="term" value="F:glucuronosyltransferase activity"/>
    <property type="evidence" value="ECO:0007669"/>
    <property type="project" value="UniProtKB-EC"/>
</dbReference>
<keyword evidence="2 4" id="KW-0328">Glycosyltransferase</keyword>
<evidence type="ECO:0000256" key="5">
    <source>
        <dbReference type="RuleBase" id="RU362059"/>
    </source>
</evidence>
<dbReference type="InterPro" id="IPR000904">
    <property type="entry name" value="Sec7_dom"/>
</dbReference>
<evidence type="ECO:0000256" key="4">
    <source>
        <dbReference type="RuleBase" id="RU003718"/>
    </source>
</evidence>
<sequence>MFERENLHPLISLPFLMKMGLDATENTLADTKVQNLLNSDEKFDVVVIGQFLNDAMKAFANHFNAHLVLFSNTASNSWINNLRLENALFKFFYTLYTHLYIYPKQNQFIQKYFPNPVDLNDVLYNASLVLLNSHVSLFHPQPSVPCMIEIGGFHVKPPSKLPDDLQTFLDNAKEGVIFFSMGSNLKSKDLPLEKREAILKAFAKRKEKVLWKWEDDVLPGQPPNVKLGKWLPQQDILAHPNVKVFITHGGLLSTIETVYYGVPTIAMPIAGDQKMNAKIAQEGGFCIILPFQELSEERLSSLLEEILTNPK</sequence>
<evidence type="ECO:0000256" key="1">
    <source>
        <dbReference type="ARBA" id="ARBA00009995"/>
    </source>
</evidence>
<evidence type="ECO:0000259" key="6">
    <source>
        <dbReference type="PROSITE" id="PS50190"/>
    </source>
</evidence>
<reference evidence="7" key="1">
    <citation type="journal article" date="2023" name="Insect Mol. Biol.">
        <title>Genome sequencing provides insights into the evolution of gene families encoding plant cell wall-degrading enzymes in longhorned beetles.</title>
        <authorList>
            <person name="Shin N.R."/>
            <person name="Okamura Y."/>
            <person name="Kirsch R."/>
            <person name="Pauchet Y."/>
        </authorList>
    </citation>
    <scope>NUCLEOTIDE SEQUENCE</scope>
    <source>
        <strain evidence="7">RBIC_L_NR</strain>
    </source>
</reference>
<evidence type="ECO:0000313" key="8">
    <source>
        <dbReference type="Proteomes" id="UP001162156"/>
    </source>
</evidence>
<dbReference type="GO" id="GO:0016020">
    <property type="term" value="C:membrane"/>
    <property type="evidence" value="ECO:0007669"/>
    <property type="project" value="UniProtKB-SubCell"/>
</dbReference>
<dbReference type="Gene3D" id="3.40.50.2000">
    <property type="entry name" value="Glycogen Phosphorylase B"/>
    <property type="match status" value="1"/>
</dbReference>
<dbReference type="PROSITE" id="PS50190">
    <property type="entry name" value="SEC7"/>
    <property type="match status" value="1"/>
</dbReference>
<dbReference type="PANTHER" id="PTHR48043">
    <property type="entry name" value="EG:EG0003.4 PROTEIN-RELATED"/>
    <property type="match status" value="1"/>
</dbReference>
<evidence type="ECO:0000313" key="7">
    <source>
        <dbReference type="EMBL" id="KAJ8928786.1"/>
    </source>
</evidence>
<feature type="domain" description="SEC7" evidence="6">
    <location>
        <begin position="6"/>
        <end position="205"/>
    </location>
</feature>